<proteinExistence type="predicted"/>
<reference evidence="1 2" key="1">
    <citation type="submission" date="2015-09" db="EMBL/GenBank/DDBJ databases">
        <title>Draft Genome Sequence of the Strain BR 3267 (Bradyrhizobium yuanmingense) recommended as inoculant for cowpea in Brazil.</title>
        <authorList>
            <person name="Simoes-Araujo J.L."/>
            <person name="Zilli J.E."/>
        </authorList>
    </citation>
    <scope>NUCLEOTIDE SEQUENCE [LARGE SCALE GENOMIC DNA]</scope>
    <source>
        <strain evidence="1 2">BR3267</strain>
    </source>
</reference>
<comment type="caution">
    <text evidence="1">The sequence shown here is derived from an EMBL/GenBank/DDBJ whole genome shotgun (WGS) entry which is preliminary data.</text>
</comment>
<evidence type="ECO:0000313" key="2">
    <source>
        <dbReference type="Proteomes" id="UP000051380"/>
    </source>
</evidence>
<protein>
    <submittedName>
        <fullName evidence="1">Uncharacterized protein</fullName>
    </submittedName>
</protein>
<name>A0A0R3CV65_9BRAD</name>
<evidence type="ECO:0000313" key="1">
    <source>
        <dbReference type="EMBL" id="KRQ01514.1"/>
    </source>
</evidence>
<organism evidence="1 2">
    <name type="scientific">Bradyrhizobium yuanmingense</name>
    <dbReference type="NCBI Taxonomy" id="108015"/>
    <lineage>
        <taxon>Bacteria</taxon>
        <taxon>Pseudomonadati</taxon>
        <taxon>Pseudomonadota</taxon>
        <taxon>Alphaproteobacteria</taxon>
        <taxon>Hyphomicrobiales</taxon>
        <taxon>Nitrobacteraceae</taxon>
        <taxon>Bradyrhizobium</taxon>
    </lineage>
</organism>
<dbReference type="Proteomes" id="UP000051380">
    <property type="component" value="Unassembled WGS sequence"/>
</dbReference>
<accession>A0A0R3CV65</accession>
<dbReference type="EMBL" id="LJYF01000004">
    <property type="protein sequence ID" value="KRQ01514.1"/>
    <property type="molecule type" value="Genomic_DNA"/>
</dbReference>
<dbReference type="AlphaFoldDB" id="A0A0R3CV65"/>
<gene>
    <name evidence="1" type="ORF">AOQ72_08595</name>
</gene>
<sequence length="178" mass="19948">MTRAEALVRLRIAEGAMTSKTGPESGDELIASAERSVIRALTLNPSDSFLWLMVYSVRTIQYGFDLENLRLLAQSYAMGPYEGWISLRRNRSALAVLSMLSESTKSAVISEFAAMVDTDFIENTALNLRGVGWQYRERLLAALVSVDVVSRQKLYRRLKADGITVSVPGIPFDERPWR</sequence>